<dbReference type="Proteomes" id="UP001152607">
    <property type="component" value="Unassembled WGS sequence"/>
</dbReference>
<feature type="compositionally biased region" description="Polar residues" evidence="1">
    <location>
        <begin position="1"/>
        <end position="12"/>
    </location>
</feature>
<proteinExistence type="predicted"/>
<gene>
    <name evidence="2" type="ORF">PDIGIT_LOCUS11097</name>
</gene>
<protein>
    <submittedName>
        <fullName evidence="2">Uncharacterized protein</fullName>
    </submittedName>
</protein>
<reference evidence="2" key="1">
    <citation type="submission" date="2023-01" db="EMBL/GenBank/DDBJ databases">
        <authorList>
            <person name="Van Ghelder C."/>
            <person name="Rancurel C."/>
        </authorList>
    </citation>
    <scope>NUCLEOTIDE SEQUENCE</scope>
    <source>
        <strain evidence="2">CNCM I-4278</strain>
    </source>
</reference>
<dbReference type="EMBL" id="CAOQHR010000008">
    <property type="protein sequence ID" value="CAI6337977.1"/>
    <property type="molecule type" value="Genomic_DNA"/>
</dbReference>
<name>A0A9W4UMZ1_9PLEO</name>
<feature type="region of interest" description="Disordered" evidence="1">
    <location>
        <begin position="63"/>
        <end position="91"/>
    </location>
</feature>
<evidence type="ECO:0000256" key="1">
    <source>
        <dbReference type="SAM" id="MobiDB-lite"/>
    </source>
</evidence>
<keyword evidence="3" id="KW-1185">Reference proteome</keyword>
<evidence type="ECO:0000313" key="2">
    <source>
        <dbReference type="EMBL" id="CAI6337977.1"/>
    </source>
</evidence>
<organism evidence="2 3">
    <name type="scientific">Periconia digitata</name>
    <dbReference type="NCBI Taxonomy" id="1303443"/>
    <lineage>
        <taxon>Eukaryota</taxon>
        <taxon>Fungi</taxon>
        <taxon>Dikarya</taxon>
        <taxon>Ascomycota</taxon>
        <taxon>Pezizomycotina</taxon>
        <taxon>Dothideomycetes</taxon>
        <taxon>Pleosporomycetidae</taxon>
        <taxon>Pleosporales</taxon>
        <taxon>Massarineae</taxon>
        <taxon>Periconiaceae</taxon>
        <taxon>Periconia</taxon>
    </lineage>
</organism>
<evidence type="ECO:0000313" key="3">
    <source>
        <dbReference type="Proteomes" id="UP001152607"/>
    </source>
</evidence>
<comment type="caution">
    <text evidence="2">The sequence shown here is derived from an EMBL/GenBank/DDBJ whole genome shotgun (WGS) entry which is preliminary data.</text>
</comment>
<sequence length="138" mass="15060">MPAATSSHPSTRQTHHRGGESVQNPQARQQRHGDPPPNPTDACLASISSLFADRVEALHTAWRSVAQRRPQQGSLPRGSREAGSCSTSAAIPPASTRAWLEDQRVRYLTEPIFAGGRRTTSKDQSLPLCWDERPSPGQ</sequence>
<feature type="region of interest" description="Disordered" evidence="1">
    <location>
        <begin position="1"/>
        <end position="43"/>
    </location>
</feature>
<dbReference type="AlphaFoldDB" id="A0A9W4UMZ1"/>
<accession>A0A9W4UMZ1</accession>
<feature type="region of interest" description="Disordered" evidence="1">
    <location>
        <begin position="116"/>
        <end position="138"/>
    </location>
</feature>